<protein>
    <submittedName>
        <fullName evidence="1">GxxExxY protein</fullName>
    </submittedName>
</protein>
<name>A0ABX9KDR7_9FUSO</name>
<dbReference type="EMBL" id="QUAJ01000033">
    <property type="protein sequence ID" value="REI39723.1"/>
    <property type="molecule type" value="Genomic_DNA"/>
</dbReference>
<evidence type="ECO:0000313" key="1">
    <source>
        <dbReference type="EMBL" id="REI39723.1"/>
    </source>
</evidence>
<accession>A0ABX9KDR7</accession>
<proteinExistence type="predicted"/>
<dbReference type="Pfam" id="PF13366">
    <property type="entry name" value="PDDEXK_3"/>
    <property type="match status" value="1"/>
</dbReference>
<dbReference type="InterPro" id="IPR026350">
    <property type="entry name" value="GxxExxY"/>
</dbReference>
<evidence type="ECO:0000313" key="2">
    <source>
        <dbReference type="Proteomes" id="UP000263486"/>
    </source>
</evidence>
<dbReference type="NCBIfam" id="TIGR04256">
    <property type="entry name" value="GxxExxY"/>
    <property type="match status" value="1"/>
</dbReference>
<organism evidence="1 2">
    <name type="scientific">Psychrilyobacter piezotolerans</name>
    <dbReference type="NCBI Taxonomy" id="2293438"/>
    <lineage>
        <taxon>Bacteria</taxon>
        <taxon>Fusobacteriati</taxon>
        <taxon>Fusobacteriota</taxon>
        <taxon>Fusobacteriia</taxon>
        <taxon>Fusobacteriales</taxon>
        <taxon>Fusobacteriaceae</taxon>
        <taxon>Psychrilyobacter</taxon>
    </lineage>
</organism>
<gene>
    <name evidence="1" type="ORF">DYH56_13605</name>
</gene>
<sequence>MFYEKDLTYKIIGIAMEVYNELGYGFLEKVYEKSLLIAFKENNLEVKNQFPIDVYYHNKKVGEYIADLIIEEKVIVELKSIEKLNKVHNAQLLNYLKATNKKIGLLINFSSKGLEYKRIIN</sequence>
<reference evidence="1 2" key="1">
    <citation type="submission" date="2018-08" db="EMBL/GenBank/DDBJ databases">
        <title>Draft genome sequence of Psychrilyobacter sp. strain SD5 isolated from Black Sea water.</title>
        <authorList>
            <person name="Yadav S."/>
            <person name="Villanueva L."/>
            <person name="Damste J.S.S."/>
        </authorList>
    </citation>
    <scope>NUCLEOTIDE SEQUENCE [LARGE SCALE GENOMIC DNA]</scope>
    <source>
        <strain evidence="1 2">SD5</strain>
    </source>
</reference>
<dbReference type="Proteomes" id="UP000263486">
    <property type="component" value="Unassembled WGS sequence"/>
</dbReference>
<keyword evidence="2" id="KW-1185">Reference proteome</keyword>
<comment type="caution">
    <text evidence="1">The sequence shown here is derived from an EMBL/GenBank/DDBJ whole genome shotgun (WGS) entry which is preliminary data.</text>
</comment>
<dbReference type="RefSeq" id="WP_114643423.1">
    <property type="nucleotide sequence ID" value="NZ_JAACIO010000001.1"/>
</dbReference>